<proteinExistence type="predicted"/>
<evidence type="ECO:0000313" key="1">
    <source>
        <dbReference type="EMBL" id="GAA0187457.1"/>
    </source>
</evidence>
<keyword evidence="2" id="KW-1185">Reference proteome</keyword>
<reference evidence="1 2" key="1">
    <citation type="submission" date="2024-01" db="EMBL/GenBank/DDBJ databases">
        <title>The complete chloroplast genome sequence of Lithospermum erythrorhizon: insights into the phylogenetic relationship among Boraginaceae species and the maternal lineages of purple gromwells.</title>
        <authorList>
            <person name="Okada T."/>
            <person name="Watanabe K."/>
        </authorList>
    </citation>
    <scope>NUCLEOTIDE SEQUENCE [LARGE SCALE GENOMIC DNA]</scope>
</reference>
<comment type="caution">
    <text evidence="1">The sequence shown here is derived from an EMBL/GenBank/DDBJ whole genome shotgun (WGS) entry which is preliminary data.</text>
</comment>
<gene>
    <name evidence="1" type="ORF">LIER_34745</name>
</gene>
<name>A0AAV3S3P9_LITER</name>
<dbReference type="AlphaFoldDB" id="A0AAV3S3P9"/>
<evidence type="ECO:0000313" key="2">
    <source>
        <dbReference type="Proteomes" id="UP001454036"/>
    </source>
</evidence>
<protein>
    <submittedName>
        <fullName evidence="1">Uncharacterized protein</fullName>
    </submittedName>
</protein>
<dbReference type="Proteomes" id="UP001454036">
    <property type="component" value="Unassembled WGS sequence"/>
</dbReference>
<organism evidence="1 2">
    <name type="scientific">Lithospermum erythrorhizon</name>
    <name type="common">Purple gromwell</name>
    <name type="synonym">Lithospermum officinale var. erythrorhizon</name>
    <dbReference type="NCBI Taxonomy" id="34254"/>
    <lineage>
        <taxon>Eukaryota</taxon>
        <taxon>Viridiplantae</taxon>
        <taxon>Streptophyta</taxon>
        <taxon>Embryophyta</taxon>
        <taxon>Tracheophyta</taxon>
        <taxon>Spermatophyta</taxon>
        <taxon>Magnoliopsida</taxon>
        <taxon>eudicotyledons</taxon>
        <taxon>Gunneridae</taxon>
        <taxon>Pentapetalae</taxon>
        <taxon>asterids</taxon>
        <taxon>lamiids</taxon>
        <taxon>Boraginales</taxon>
        <taxon>Boraginaceae</taxon>
        <taxon>Boraginoideae</taxon>
        <taxon>Lithospermeae</taxon>
        <taxon>Lithospermum</taxon>
    </lineage>
</organism>
<dbReference type="EMBL" id="BAABME010014728">
    <property type="protein sequence ID" value="GAA0187457.1"/>
    <property type="molecule type" value="Genomic_DNA"/>
</dbReference>
<accession>A0AAV3S3P9</accession>
<sequence length="87" mass="9203">MPHGIHVSGSAVWLSPSTPRGIHLGRPDFSWAPGLHVSSGLNVCGLAFGPSGVLGSRDPFGMDCWLVGYIDQWLATPFGLSNSLLSR</sequence>